<proteinExistence type="predicted"/>
<keyword evidence="1" id="KW-0732">Signal</keyword>
<feature type="signal peptide" evidence="1">
    <location>
        <begin position="1"/>
        <end position="18"/>
    </location>
</feature>
<protein>
    <submittedName>
        <fullName evidence="2">Uncharacterized protein</fullName>
    </submittedName>
</protein>
<dbReference type="Proteomes" id="UP000325313">
    <property type="component" value="Unassembled WGS sequence"/>
</dbReference>
<evidence type="ECO:0000313" key="3">
    <source>
        <dbReference type="Proteomes" id="UP000325313"/>
    </source>
</evidence>
<gene>
    <name evidence="2" type="ORF">PGTUg99_030142</name>
</gene>
<sequence length="62" mass="6579">MGASTLLKSRLSIALAIAGAPMEDMMVVLPVQLSVKTLTQCMEDGQAMAPCGLSFWLRINAP</sequence>
<organism evidence="2 3">
    <name type="scientific">Puccinia graminis f. sp. tritici</name>
    <dbReference type="NCBI Taxonomy" id="56615"/>
    <lineage>
        <taxon>Eukaryota</taxon>
        <taxon>Fungi</taxon>
        <taxon>Dikarya</taxon>
        <taxon>Basidiomycota</taxon>
        <taxon>Pucciniomycotina</taxon>
        <taxon>Pucciniomycetes</taxon>
        <taxon>Pucciniales</taxon>
        <taxon>Pucciniaceae</taxon>
        <taxon>Puccinia</taxon>
    </lineage>
</organism>
<comment type="caution">
    <text evidence="2">The sequence shown here is derived from an EMBL/GenBank/DDBJ whole genome shotgun (WGS) entry which is preliminary data.</text>
</comment>
<dbReference type="EMBL" id="VDEP01000439">
    <property type="protein sequence ID" value="KAA1082258.1"/>
    <property type="molecule type" value="Genomic_DNA"/>
</dbReference>
<reference evidence="2 3" key="1">
    <citation type="submission" date="2019-05" db="EMBL/GenBank/DDBJ databases">
        <title>Emergence of the Ug99 lineage of the wheat stem rust pathogen through somatic hybridization.</title>
        <authorList>
            <person name="Li F."/>
            <person name="Upadhyaya N.M."/>
            <person name="Sperschneider J."/>
            <person name="Matny O."/>
            <person name="Nguyen-Phuc H."/>
            <person name="Mago R."/>
            <person name="Raley C."/>
            <person name="Miller M.E."/>
            <person name="Silverstein K.A.T."/>
            <person name="Henningsen E."/>
            <person name="Hirsch C.D."/>
            <person name="Visser B."/>
            <person name="Pretorius Z.A."/>
            <person name="Steffenson B.J."/>
            <person name="Schwessinger B."/>
            <person name="Dodds P.N."/>
            <person name="Figueroa M."/>
        </authorList>
    </citation>
    <scope>NUCLEOTIDE SEQUENCE [LARGE SCALE GENOMIC DNA]</scope>
    <source>
        <strain evidence="2 3">Ug99</strain>
    </source>
</reference>
<dbReference type="AlphaFoldDB" id="A0A5B0N2D4"/>
<evidence type="ECO:0000256" key="1">
    <source>
        <dbReference type="SAM" id="SignalP"/>
    </source>
</evidence>
<name>A0A5B0N2D4_PUCGR</name>
<evidence type="ECO:0000313" key="2">
    <source>
        <dbReference type="EMBL" id="KAA1082258.1"/>
    </source>
</evidence>
<feature type="chain" id="PRO_5022927690" evidence="1">
    <location>
        <begin position="19"/>
        <end position="62"/>
    </location>
</feature>
<accession>A0A5B0N2D4</accession>